<dbReference type="PATRIC" id="fig|512763.3.peg.2028"/>
<dbReference type="Proteomes" id="UP000061382">
    <property type="component" value="Chromosome"/>
</dbReference>
<gene>
    <name evidence="3" type="ORF">DC20_09185</name>
</gene>
<evidence type="ECO:0000313" key="4">
    <source>
        <dbReference type="Proteomes" id="UP000061382"/>
    </source>
</evidence>
<accession>A0A0P0CRM8</accession>
<dbReference type="OrthoDB" id="893931at2"/>
<evidence type="ECO:0000313" key="3">
    <source>
        <dbReference type="EMBL" id="ALI99116.1"/>
    </source>
</evidence>
<evidence type="ECO:0000256" key="1">
    <source>
        <dbReference type="SAM" id="MobiDB-lite"/>
    </source>
</evidence>
<feature type="compositionally biased region" description="Low complexity" evidence="1">
    <location>
        <begin position="136"/>
        <end position="145"/>
    </location>
</feature>
<keyword evidence="4" id="KW-1185">Reference proteome</keyword>
<feature type="region of interest" description="Disordered" evidence="1">
    <location>
        <begin position="120"/>
        <end position="145"/>
    </location>
</feature>
<proteinExistence type="predicted"/>
<dbReference type="STRING" id="512763.DC20_09185"/>
<reference evidence="3 4" key="1">
    <citation type="submission" date="2015-08" db="EMBL/GenBank/DDBJ databases">
        <title>Complete genome sequence of Rufibacter tibetensis strain 1351t, a radiation-resistant bacterium from tibet plateau.</title>
        <authorList>
            <person name="Dai J."/>
        </authorList>
    </citation>
    <scope>NUCLEOTIDE SEQUENCE [LARGE SCALE GENOMIC DNA]</scope>
    <source>
        <strain evidence="3 4">1351</strain>
    </source>
</reference>
<evidence type="ECO:0000256" key="2">
    <source>
        <dbReference type="SAM" id="SignalP"/>
    </source>
</evidence>
<name>A0A0P0CRM8_9BACT</name>
<keyword evidence="2" id="KW-0732">Signal</keyword>
<protein>
    <recommendedName>
        <fullName evidence="5">DUF4890 domain-containing protein</fullName>
    </recommendedName>
</protein>
<dbReference type="EMBL" id="CP012643">
    <property type="protein sequence ID" value="ALI99116.1"/>
    <property type="molecule type" value="Genomic_DNA"/>
</dbReference>
<dbReference type="AlphaFoldDB" id="A0A0P0CRM8"/>
<dbReference type="KEGG" id="rti:DC20_09185"/>
<feature type="signal peptide" evidence="2">
    <location>
        <begin position="1"/>
        <end position="25"/>
    </location>
</feature>
<evidence type="ECO:0008006" key="5">
    <source>
        <dbReference type="Google" id="ProtNLM"/>
    </source>
</evidence>
<dbReference type="RefSeq" id="WP_062543563.1">
    <property type="nucleotide sequence ID" value="NZ_CP012643.1"/>
</dbReference>
<sequence>MKTLQKLTTLAFLFVALLAGTSAFAQQTQTPQGQGRARLSAEERAAMQLDRYQKQLELTPDQSTKIKAILMASAQEMEKMRAAGGRPDRTAMQAEAQKRATEINAILTPAQQEKFARILAEQLERQNGGGQGQGGQRRMNSQGNQ</sequence>
<feature type="chain" id="PRO_5006042809" description="DUF4890 domain-containing protein" evidence="2">
    <location>
        <begin position="26"/>
        <end position="145"/>
    </location>
</feature>
<organism evidence="3 4">
    <name type="scientific">Rufibacter tibetensis</name>
    <dbReference type="NCBI Taxonomy" id="512763"/>
    <lineage>
        <taxon>Bacteria</taxon>
        <taxon>Pseudomonadati</taxon>
        <taxon>Bacteroidota</taxon>
        <taxon>Cytophagia</taxon>
        <taxon>Cytophagales</taxon>
        <taxon>Hymenobacteraceae</taxon>
        <taxon>Rufibacter</taxon>
    </lineage>
</organism>